<evidence type="ECO:0000256" key="1">
    <source>
        <dbReference type="SAM" id="MobiDB-lite"/>
    </source>
</evidence>
<sequence length="147" mass="16038">MLISCSMAYLLRSSKHESHIRSTKSLLNRLILYSLSMGMLTSACSIVNAAVWLGLPFENFSWAAAHYLTGKLYINSYLASLNTRTTFRGQHETIGSTNFIAVADGHYGLSEMHVNGLQPPKASEPMGHSESNVATTITAQGTNDIEV</sequence>
<feature type="region of interest" description="Disordered" evidence="1">
    <location>
        <begin position="121"/>
        <end position="147"/>
    </location>
</feature>
<keyword evidence="2" id="KW-1133">Transmembrane helix</keyword>
<evidence type="ECO:0000313" key="5">
    <source>
        <dbReference type="Proteomes" id="UP001556367"/>
    </source>
</evidence>
<dbReference type="InterPro" id="IPR045339">
    <property type="entry name" value="DUF6534"/>
</dbReference>
<name>A0ABR3J0N9_9AGAR</name>
<feature type="compositionally biased region" description="Polar residues" evidence="1">
    <location>
        <begin position="129"/>
        <end position="147"/>
    </location>
</feature>
<comment type="caution">
    <text evidence="4">The sequence shown here is derived from an EMBL/GenBank/DDBJ whole genome shotgun (WGS) entry which is preliminary data.</text>
</comment>
<feature type="transmembrane region" description="Helical" evidence="2">
    <location>
        <begin position="60"/>
        <end position="78"/>
    </location>
</feature>
<protein>
    <recommendedName>
        <fullName evidence="3">DUF6534 domain-containing protein</fullName>
    </recommendedName>
</protein>
<keyword evidence="5" id="KW-1185">Reference proteome</keyword>
<accession>A0ABR3J0N9</accession>
<keyword evidence="2" id="KW-0472">Membrane</keyword>
<organism evidence="4 5">
    <name type="scientific">Hohenbuehelia grisea</name>
    <dbReference type="NCBI Taxonomy" id="104357"/>
    <lineage>
        <taxon>Eukaryota</taxon>
        <taxon>Fungi</taxon>
        <taxon>Dikarya</taxon>
        <taxon>Basidiomycota</taxon>
        <taxon>Agaricomycotina</taxon>
        <taxon>Agaricomycetes</taxon>
        <taxon>Agaricomycetidae</taxon>
        <taxon>Agaricales</taxon>
        <taxon>Pleurotineae</taxon>
        <taxon>Pleurotaceae</taxon>
        <taxon>Hohenbuehelia</taxon>
    </lineage>
</organism>
<keyword evidence="2" id="KW-0812">Transmembrane</keyword>
<proteinExistence type="predicted"/>
<feature type="transmembrane region" description="Helical" evidence="2">
    <location>
        <begin position="30"/>
        <end position="54"/>
    </location>
</feature>
<dbReference type="PANTHER" id="PTHR40465:SF1">
    <property type="entry name" value="DUF6534 DOMAIN-CONTAINING PROTEIN"/>
    <property type="match status" value="1"/>
</dbReference>
<dbReference type="EMBL" id="JASNQZ010000012">
    <property type="protein sequence ID" value="KAL0949046.1"/>
    <property type="molecule type" value="Genomic_DNA"/>
</dbReference>
<dbReference type="Pfam" id="PF20152">
    <property type="entry name" value="DUF6534"/>
    <property type="match status" value="1"/>
</dbReference>
<dbReference type="PANTHER" id="PTHR40465">
    <property type="entry name" value="CHROMOSOME 1, WHOLE GENOME SHOTGUN SEQUENCE"/>
    <property type="match status" value="1"/>
</dbReference>
<dbReference type="Proteomes" id="UP001556367">
    <property type="component" value="Unassembled WGS sequence"/>
</dbReference>
<gene>
    <name evidence="4" type="ORF">HGRIS_009139</name>
</gene>
<evidence type="ECO:0000256" key="2">
    <source>
        <dbReference type="SAM" id="Phobius"/>
    </source>
</evidence>
<evidence type="ECO:0000313" key="4">
    <source>
        <dbReference type="EMBL" id="KAL0949046.1"/>
    </source>
</evidence>
<reference evidence="5" key="1">
    <citation type="submission" date="2024-06" db="EMBL/GenBank/DDBJ databases">
        <title>Multi-omics analyses provide insights into the biosynthesis of the anticancer antibiotic pleurotin in Hohenbuehelia grisea.</title>
        <authorList>
            <person name="Weaver J.A."/>
            <person name="Alberti F."/>
        </authorList>
    </citation>
    <scope>NUCLEOTIDE SEQUENCE [LARGE SCALE GENOMIC DNA]</scope>
    <source>
        <strain evidence="5">T-177</strain>
    </source>
</reference>
<evidence type="ECO:0000259" key="3">
    <source>
        <dbReference type="Pfam" id="PF20152"/>
    </source>
</evidence>
<feature type="domain" description="DUF6534" evidence="3">
    <location>
        <begin position="2"/>
        <end position="85"/>
    </location>
</feature>